<dbReference type="AlphaFoldDB" id="A0A132ADK6"/>
<evidence type="ECO:0000313" key="2">
    <source>
        <dbReference type="Proteomes" id="UP000616769"/>
    </source>
</evidence>
<reference evidence="1 2" key="1">
    <citation type="journal article" date="2015" name="Parasit. Vectors">
        <title>Draft genome of the scabies mite.</title>
        <authorList>
            <person name="Rider S.D.Jr."/>
            <person name="Morgan M.S."/>
            <person name="Arlian L.G."/>
        </authorList>
    </citation>
    <scope>NUCLEOTIDE SEQUENCE [LARGE SCALE GENOMIC DNA]</scope>
    <source>
        <strain evidence="1">Arlian Lab</strain>
    </source>
</reference>
<organism evidence="1 2">
    <name type="scientific">Sarcoptes scabiei</name>
    <name type="common">Itch mite</name>
    <name type="synonym">Acarus scabiei</name>
    <dbReference type="NCBI Taxonomy" id="52283"/>
    <lineage>
        <taxon>Eukaryota</taxon>
        <taxon>Metazoa</taxon>
        <taxon>Ecdysozoa</taxon>
        <taxon>Arthropoda</taxon>
        <taxon>Chelicerata</taxon>
        <taxon>Arachnida</taxon>
        <taxon>Acari</taxon>
        <taxon>Acariformes</taxon>
        <taxon>Sarcoptiformes</taxon>
        <taxon>Astigmata</taxon>
        <taxon>Psoroptidia</taxon>
        <taxon>Sarcoptoidea</taxon>
        <taxon>Sarcoptidae</taxon>
        <taxon>Sarcoptinae</taxon>
        <taxon>Sarcoptes</taxon>
    </lineage>
</organism>
<gene>
    <name evidence="1" type="ORF">QR98_0076060</name>
</gene>
<dbReference type="Proteomes" id="UP000616769">
    <property type="component" value="Unassembled WGS sequence"/>
</dbReference>
<evidence type="ECO:0000313" key="1">
    <source>
        <dbReference type="EMBL" id="KPM09076.1"/>
    </source>
</evidence>
<protein>
    <submittedName>
        <fullName evidence="1">Uncharacterized protein</fullName>
    </submittedName>
</protein>
<dbReference type="EMBL" id="JXLN01013091">
    <property type="protein sequence ID" value="KPM09076.1"/>
    <property type="molecule type" value="Genomic_DNA"/>
</dbReference>
<comment type="caution">
    <text evidence="1">The sequence shown here is derived from an EMBL/GenBank/DDBJ whole genome shotgun (WGS) entry which is preliminary data.</text>
</comment>
<sequence>MCSALTQIPGTFYLHQLRFPRGYPKGNCLEEIHRIEKVVKNLHRNESDINQSIEYIQSSLEQSLFSSVILIIDRVAFEALKVGRL</sequence>
<name>A0A132ADK6_SARSC</name>
<proteinExistence type="predicted"/>
<accession>A0A132ADK6</accession>
<dbReference type="VEuPathDB" id="VectorBase:SSCA005167"/>